<accession>A0A7Z3BKC5</accession>
<dbReference type="InterPro" id="IPR003615">
    <property type="entry name" value="HNH_nuc"/>
</dbReference>
<dbReference type="Gene3D" id="1.10.30.50">
    <property type="match status" value="1"/>
</dbReference>
<dbReference type="CDD" id="cd00085">
    <property type="entry name" value="HNHc"/>
    <property type="match status" value="1"/>
</dbReference>
<keyword evidence="2" id="KW-0255">Endonuclease</keyword>
<dbReference type="Pfam" id="PF01844">
    <property type="entry name" value="HNH"/>
    <property type="match status" value="1"/>
</dbReference>
<gene>
    <name evidence="2" type="ORF">G4G71_11575</name>
</gene>
<dbReference type="AlphaFoldDB" id="A0A7Z3BKC5"/>
<organism evidence="2 3">
    <name type="scientific">Pseudomonas multiresinivorans</name>
    <dbReference type="NCBI Taxonomy" id="95301"/>
    <lineage>
        <taxon>Bacteria</taxon>
        <taxon>Pseudomonadati</taxon>
        <taxon>Pseudomonadota</taxon>
        <taxon>Gammaproteobacteria</taxon>
        <taxon>Pseudomonadales</taxon>
        <taxon>Pseudomonadaceae</taxon>
        <taxon>Pseudomonas</taxon>
    </lineage>
</organism>
<dbReference type="Proteomes" id="UP000502549">
    <property type="component" value="Chromosome"/>
</dbReference>
<dbReference type="EMBL" id="CP048833">
    <property type="protein sequence ID" value="QJP08484.1"/>
    <property type="molecule type" value="Genomic_DNA"/>
</dbReference>
<dbReference type="GO" id="GO:0004519">
    <property type="term" value="F:endonuclease activity"/>
    <property type="evidence" value="ECO:0007669"/>
    <property type="project" value="UniProtKB-KW"/>
</dbReference>
<keyword evidence="2" id="KW-0378">Hydrolase</keyword>
<keyword evidence="2" id="KW-0540">Nuclease</keyword>
<keyword evidence="3" id="KW-1185">Reference proteome</keyword>
<dbReference type="GO" id="GO:0008270">
    <property type="term" value="F:zinc ion binding"/>
    <property type="evidence" value="ECO:0007669"/>
    <property type="project" value="InterPro"/>
</dbReference>
<evidence type="ECO:0000313" key="2">
    <source>
        <dbReference type="EMBL" id="QJP08484.1"/>
    </source>
</evidence>
<dbReference type="InterPro" id="IPR002711">
    <property type="entry name" value="HNH"/>
</dbReference>
<dbReference type="GO" id="GO:0003676">
    <property type="term" value="F:nucleic acid binding"/>
    <property type="evidence" value="ECO:0007669"/>
    <property type="project" value="InterPro"/>
</dbReference>
<reference evidence="2 3" key="1">
    <citation type="submission" date="2020-02" db="EMBL/GenBank/DDBJ databases">
        <title>Complete genome sequence of Pseudomonas multiresinivorans ORNL1.</title>
        <authorList>
            <person name="Podar M."/>
        </authorList>
    </citation>
    <scope>NUCLEOTIDE SEQUENCE [LARGE SCALE GENOMIC DNA]</scope>
    <source>
        <strain evidence="3">populi</strain>
    </source>
</reference>
<protein>
    <submittedName>
        <fullName evidence="2">HNH endonuclease</fullName>
    </submittedName>
</protein>
<evidence type="ECO:0000259" key="1">
    <source>
        <dbReference type="SMART" id="SM00507"/>
    </source>
</evidence>
<proteinExistence type="predicted"/>
<dbReference type="RefSeq" id="WP_169937758.1">
    <property type="nucleotide sequence ID" value="NZ_CP048833.1"/>
</dbReference>
<feature type="domain" description="HNH nuclease" evidence="1">
    <location>
        <begin position="141"/>
        <end position="201"/>
    </location>
</feature>
<sequence length="206" mass="23272">MTFHDWLIAQGKSPKTIKHYTGAIDGRLQEMAAHFNNGDFSLGDVKTSAAFADTCQRFDPTEEILPLNTRGKDMYRRALVMYAEYRHSSLNEAALVQDDFLQSVQKALQDSTEQRRGRLAKAPKKPSKKTVRTVVFNRNPDVVAEVLLRAEGHCEGCKEPAPFKRKSDSSPYLEVHHRIPLAQHGDDTVENAIALCPNCHRERHFG</sequence>
<name>A0A7Z3BKC5_9PSED</name>
<evidence type="ECO:0000313" key="3">
    <source>
        <dbReference type="Proteomes" id="UP000502549"/>
    </source>
</evidence>
<dbReference type="KEGG" id="pmui:G4G71_11575"/>
<dbReference type="SMART" id="SM00507">
    <property type="entry name" value="HNHc"/>
    <property type="match status" value="1"/>
</dbReference>